<gene>
    <name evidence="3" type="ORF">GQ43DRAFT_475833</name>
</gene>
<proteinExistence type="predicted"/>
<organism evidence="3 4">
    <name type="scientific">Delitschia confertaspora ATCC 74209</name>
    <dbReference type="NCBI Taxonomy" id="1513339"/>
    <lineage>
        <taxon>Eukaryota</taxon>
        <taxon>Fungi</taxon>
        <taxon>Dikarya</taxon>
        <taxon>Ascomycota</taxon>
        <taxon>Pezizomycotina</taxon>
        <taxon>Dothideomycetes</taxon>
        <taxon>Pleosporomycetidae</taxon>
        <taxon>Pleosporales</taxon>
        <taxon>Delitschiaceae</taxon>
        <taxon>Delitschia</taxon>
    </lineage>
</organism>
<evidence type="ECO:0000256" key="1">
    <source>
        <dbReference type="SAM" id="MobiDB-lite"/>
    </source>
</evidence>
<keyword evidence="2" id="KW-0812">Transmembrane</keyword>
<dbReference type="Proteomes" id="UP000799536">
    <property type="component" value="Unassembled WGS sequence"/>
</dbReference>
<feature type="region of interest" description="Disordered" evidence="1">
    <location>
        <begin position="156"/>
        <end position="295"/>
    </location>
</feature>
<evidence type="ECO:0000313" key="4">
    <source>
        <dbReference type="Proteomes" id="UP000799536"/>
    </source>
</evidence>
<feature type="region of interest" description="Disordered" evidence="1">
    <location>
        <begin position="19"/>
        <end position="44"/>
    </location>
</feature>
<feature type="compositionally biased region" description="Basic and acidic residues" evidence="1">
    <location>
        <begin position="29"/>
        <end position="44"/>
    </location>
</feature>
<dbReference type="OrthoDB" id="5411141at2759"/>
<protein>
    <submittedName>
        <fullName evidence="3">Uncharacterized protein</fullName>
    </submittedName>
</protein>
<dbReference type="AlphaFoldDB" id="A0A9P4JCL4"/>
<comment type="caution">
    <text evidence="3">The sequence shown here is derived from an EMBL/GenBank/DDBJ whole genome shotgun (WGS) entry which is preliminary data.</text>
</comment>
<accession>A0A9P4JCL4</accession>
<evidence type="ECO:0000313" key="3">
    <source>
        <dbReference type="EMBL" id="KAF2196996.1"/>
    </source>
</evidence>
<keyword evidence="2" id="KW-1133">Transmembrane helix</keyword>
<feature type="region of interest" description="Disordered" evidence="1">
    <location>
        <begin position="328"/>
        <end position="353"/>
    </location>
</feature>
<name>A0A9P4JCL4_9PLEO</name>
<keyword evidence="4" id="KW-1185">Reference proteome</keyword>
<keyword evidence="2" id="KW-0472">Membrane</keyword>
<dbReference type="EMBL" id="ML994292">
    <property type="protein sequence ID" value="KAF2196996.1"/>
    <property type="molecule type" value="Genomic_DNA"/>
</dbReference>
<feature type="region of interest" description="Disordered" evidence="1">
    <location>
        <begin position="420"/>
        <end position="439"/>
    </location>
</feature>
<feature type="transmembrane region" description="Helical" evidence="2">
    <location>
        <begin position="122"/>
        <end position="142"/>
    </location>
</feature>
<reference evidence="3" key="1">
    <citation type="journal article" date="2020" name="Stud. Mycol.">
        <title>101 Dothideomycetes genomes: a test case for predicting lifestyles and emergence of pathogens.</title>
        <authorList>
            <person name="Haridas S."/>
            <person name="Albert R."/>
            <person name="Binder M."/>
            <person name="Bloem J."/>
            <person name="Labutti K."/>
            <person name="Salamov A."/>
            <person name="Andreopoulos B."/>
            <person name="Baker S."/>
            <person name="Barry K."/>
            <person name="Bills G."/>
            <person name="Bluhm B."/>
            <person name="Cannon C."/>
            <person name="Castanera R."/>
            <person name="Culley D."/>
            <person name="Daum C."/>
            <person name="Ezra D."/>
            <person name="Gonzalez J."/>
            <person name="Henrissat B."/>
            <person name="Kuo A."/>
            <person name="Liang C."/>
            <person name="Lipzen A."/>
            <person name="Lutzoni F."/>
            <person name="Magnuson J."/>
            <person name="Mondo S."/>
            <person name="Nolan M."/>
            <person name="Ohm R."/>
            <person name="Pangilinan J."/>
            <person name="Park H.-J."/>
            <person name="Ramirez L."/>
            <person name="Alfaro M."/>
            <person name="Sun H."/>
            <person name="Tritt A."/>
            <person name="Yoshinaga Y."/>
            <person name="Zwiers L.-H."/>
            <person name="Turgeon B."/>
            <person name="Goodwin S."/>
            <person name="Spatafora J."/>
            <person name="Crous P."/>
            <person name="Grigoriev I."/>
        </authorList>
    </citation>
    <scope>NUCLEOTIDE SEQUENCE</scope>
    <source>
        <strain evidence="3">ATCC 74209</strain>
    </source>
</reference>
<evidence type="ECO:0000256" key="2">
    <source>
        <dbReference type="SAM" id="Phobius"/>
    </source>
</evidence>
<feature type="compositionally biased region" description="Pro residues" evidence="1">
    <location>
        <begin position="271"/>
        <end position="286"/>
    </location>
</feature>
<sequence>MPVARPRGLDDRMEYVIVRRSNDSGQSDSETKDGYLDSEGEIHEPSITRAQQIATSVPYYGRKGSASPMQVTMTMTISQLQGTGTALANKEPTETVVVTLPPPPRPTKQHHGGHISKTTSHLLIAAGSIGATIIVVMILLAIHTMRKRGITFKEAVQRSKDAVSRHRGPPPPPKSESWEKPADSIDKDTLSGPRPVFTRAASSSSQRPLIVPVRNNSTNRQGSPVRPSPLVDQPSFLIDSPIESNPSGRTTLGVRPLPTLPLRNISTAGIGPPPNDPPPLPNPEPPLVNDVSSTRPPPPTFRQFLTSRPSISAKQTFGPMISHFSWTNSNSSNTPHDTSRDTNSHTVASHDSFMTERSSVPRFRTIDSWVNHQAGRLEERKLQEQARAARESTVTSISGEVQENLPGALSEVPELPKNVTVSTPQAPALPTNGLPGKNVKHERQDTRETAPIFRHHPGIEVRFSTRSLVPSEILNSKTMPSVLEH</sequence>
<feature type="compositionally biased region" description="Basic and acidic residues" evidence="1">
    <location>
        <begin position="176"/>
        <end position="189"/>
    </location>
</feature>